<comment type="caution">
    <text evidence="4">The sequence shown here is derived from an EMBL/GenBank/DDBJ whole genome shotgun (WGS) entry which is preliminary data.</text>
</comment>
<reference evidence="5" key="1">
    <citation type="submission" date="2018-05" db="EMBL/GenBank/DDBJ databases">
        <authorList>
            <person name="Li X."/>
        </authorList>
    </citation>
    <scope>NUCLEOTIDE SEQUENCE [LARGE SCALE GENOMIC DNA]</scope>
    <source>
        <strain evidence="5">LX32</strain>
    </source>
</reference>
<keyword evidence="5" id="KW-1185">Reference proteome</keyword>
<dbReference type="AlphaFoldDB" id="A0A328AM06"/>
<gene>
    <name evidence="4" type="ORF">DJ017_11065</name>
</gene>
<accession>A0A328AM06</accession>
<dbReference type="RefSeq" id="WP_111528776.1">
    <property type="nucleotide sequence ID" value="NZ_JBHRSG010000003.1"/>
</dbReference>
<dbReference type="InterPro" id="IPR036188">
    <property type="entry name" value="FAD/NAD-bd_sf"/>
</dbReference>
<dbReference type="Gene3D" id="3.50.50.60">
    <property type="entry name" value="FAD/NAD(P)-binding domain"/>
    <property type="match status" value="1"/>
</dbReference>
<sequence length="343" mass="34883">MTQRADGRAKVTVAGAGALGLSAALALADAGCEVTVYDPAPHANASAVAAGMIAPVFEAVLDPEAAPHFDLLMRARDLWPELARRSGVVLDRSGAMAVGAEPWLEGVEAALIRLGVHGIDLPRRTAEELAPGLSEVFAGGVLVREDWRLEPGAALAALRAAAEAAGVSFRNKRALDAGEADWLVVATGADAGLVEVAPELAQLTPIKGHILRMAGAPAGRVSVRGQGVYAAPADGGLSIGATMEVGVADPTPDPSQAELLQAAGARLFPALAEARPQVFTGVRAATPDGLPLVGFSKAKGVVLATGARRNGWLLAPLAAKLVAACVTGAETGAYAGRFDPQRF</sequence>
<dbReference type="GO" id="GO:0005737">
    <property type="term" value="C:cytoplasm"/>
    <property type="evidence" value="ECO:0007669"/>
    <property type="project" value="TreeGrafter"/>
</dbReference>
<evidence type="ECO:0000313" key="4">
    <source>
        <dbReference type="EMBL" id="RAK55026.1"/>
    </source>
</evidence>
<keyword evidence="1" id="KW-0560">Oxidoreductase</keyword>
<dbReference type="PANTHER" id="PTHR13847:SF289">
    <property type="entry name" value="GLYCINE OXIDASE"/>
    <property type="match status" value="1"/>
</dbReference>
<feature type="domain" description="FAD dependent oxidoreductase" evidence="3">
    <location>
        <begin position="10"/>
        <end position="324"/>
    </location>
</feature>
<dbReference type="Gene3D" id="3.30.9.10">
    <property type="entry name" value="D-Amino Acid Oxidase, subunit A, domain 2"/>
    <property type="match status" value="1"/>
</dbReference>
<feature type="signal peptide" evidence="2">
    <location>
        <begin position="1"/>
        <end position="28"/>
    </location>
</feature>
<dbReference type="EMBL" id="QFYQ01000001">
    <property type="protein sequence ID" value="RAK55026.1"/>
    <property type="molecule type" value="Genomic_DNA"/>
</dbReference>
<evidence type="ECO:0000313" key="5">
    <source>
        <dbReference type="Proteomes" id="UP000249254"/>
    </source>
</evidence>
<proteinExistence type="predicted"/>
<feature type="chain" id="PRO_5016416880" evidence="2">
    <location>
        <begin position="29"/>
        <end position="343"/>
    </location>
</feature>
<dbReference type="SUPFAM" id="SSF54373">
    <property type="entry name" value="FAD-linked reductases, C-terminal domain"/>
    <property type="match status" value="1"/>
</dbReference>
<dbReference type="Pfam" id="PF01266">
    <property type="entry name" value="DAO"/>
    <property type="match status" value="1"/>
</dbReference>
<dbReference type="Proteomes" id="UP000249254">
    <property type="component" value="Unassembled WGS sequence"/>
</dbReference>
<name>A0A328AM06_9CAUL</name>
<dbReference type="SUPFAM" id="SSF51971">
    <property type="entry name" value="Nucleotide-binding domain"/>
    <property type="match status" value="1"/>
</dbReference>
<dbReference type="InterPro" id="IPR006076">
    <property type="entry name" value="FAD-dep_OxRdtase"/>
</dbReference>
<dbReference type="PANTHER" id="PTHR13847">
    <property type="entry name" value="SARCOSINE DEHYDROGENASE-RELATED"/>
    <property type="match status" value="1"/>
</dbReference>
<evidence type="ECO:0000259" key="3">
    <source>
        <dbReference type="Pfam" id="PF01266"/>
    </source>
</evidence>
<evidence type="ECO:0000256" key="1">
    <source>
        <dbReference type="ARBA" id="ARBA00023002"/>
    </source>
</evidence>
<dbReference type="OrthoDB" id="9790035at2"/>
<dbReference type="GO" id="GO:0016491">
    <property type="term" value="F:oxidoreductase activity"/>
    <property type="evidence" value="ECO:0007669"/>
    <property type="project" value="UniProtKB-KW"/>
</dbReference>
<protein>
    <submittedName>
        <fullName evidence="4">D-amino-acid oxidase</fullName>
    </submittedName>
</protein>
<organism evidence="4 5">
    <name type="scientific">Phenylobacterium soli</name>
    <dbReference type="NCBI Taxonomy" id="2170551"/>
    <lineage>
        <taxon>Bacteria</taxon>
        <taxon>Pseudomonadati</taxon>
        <taxon>Pseudomonadota</taxon>
        <taxon>Alphaproteobacteria</taxon>
        <taxon>Caulobacterales</taxon>
        <taxon>Caulobacteraceae</taxon>
        <taxon>Phenylobacterium</taxon>
    </lineage>
</organism>
<evidence type="ECO:0000256" key="2">
    <source>
        <dbReference type="SAM" id="SignalP"/>
    </source>
</evidence>
<keyword evidence="2" id="KW-0732">Signal</keyword>